<evidence type="ECO:0000313" key="12">
    <source>
        <dbReference type="EMBL" id="PPQ70994.1"/>
    </source>
</evidence>
<evidence type="ECO:0000256" key="8">
    <source>
        <dbReference type="ARBA" id="ARBA00062171"/>
    </source>
</evidence>
<feature type="compositionally biased region" description="Polar residues" evidence="10">
    <location>
        <begin position="855"/>
        <end position="869"/>
    </location>
</feature>
<dbReference type="InParanoid" id="A0A409VXK3"/>
<organism evidence="12 13">
    <name type="scientific">Psilocybe cyanescens</name>
    <dbReference type="NCBI Taxonomy" id="93625"/>
    <lineage>
        <taxon>Eukaryota</taxon>
        <taxon>Fungi</taxon>
        <taxon>Dikarya</taxon>
        <taxon>Basidiomycota</taxon>
        <taxon>Agaricomycotina</taxon>
        <taxon>Agaricomycetes</taxon>
        <taxon>Agaricomycetidae</taxon>
        <taxon>Agaricales</taxon>
        <taxon>Agaricineae</taxon>
        <taxon>Strophariaceae</taxon>
        <taxon>Psilocybe</taxon>
    </lineage>
</organism>
<dbReference type="PROSITE" id="PS00434">
    <property type="entry name" value="HSF_DOMAIN"/>
    <property type="match status" value="1"/>
</dbReference>
<feature type="region of interest" description="Disordered" evidence="10">
    <location>
        <begin position="1277"/>
        <end position="1319"/>
    </location>
</feature>
<feature type="compositionally biased region" description="Low complexity" evidence="10">
    <location>
        <begin position="416"/>
        <end position="428"/>
    </location>
</feature>
<feature type="compositionally biased region" description="Low complexity" evidence="10">
    <location>
        <begin position="523"/>
        <end position="542"/>
    </location>
</feature>
<feature type="compositionally biased region" description="Low complexity" evidence="10">
    <location>
        <begin position="162"/>
        <end position="176"/>
    </location>
</feature>
<feature type="compositionally biased region" description="Low complexity" evidence="10">
    <location>
        <begin position="1277"/>
        <end position="1286"/>
    </location>
</feature>
<feature type="region of interest" description="Disordered" evidence="10">
    <location>
        <begin position="749"/>
        <end position="897"/>
    </location>
</feature>
<evidence type="ECO:0000256" key="10">
    <source>
        <dbReference type="SAM" id="MobiDB-lite"/>
    </source>
</evidence>
<feature type="compositionally biased region" description="Polar residues" evidence="10">
    <location>
        <begin position="618"/>
        <end position="634"/>
    </location>
</feature>
<evidence type="ECO:0000256" key="5">
    <source>
        <dbReference type="ARBA" id="ARBA00023125"/>
    </source>
</evidence>
<dbReference type="FunFam" id="3.40.50.2300:FF:000212">
    <property type="entry name" value="Stress response regulator/HFS transcription factor"/>
    <property type="match status" value="1"/>
</dbReference>
<evidence type="ECO:0000256" key="4">
    <source>
        <dbReference type="ARBA" id="ARBA00023015"/>
    </source>
</evidence>
<dbReference type="InterPro" id="IPR036390">
    <property type="entry name" value="WH_DNA-bd_sf"/>
</dbReference>
<dbReference type="GO" id="GO:0000160">
    <property type="term" value="P:phosphorelay signal transduction system"/>
    <property type="evidence" value="ECO:0007669"/>
    <property type="project" value="UniProtKB-KW"/>
</dbReference>
<feature type="compositionally biased region" description="Low complexity" evidence="10">
    <location>
        <begin position="129"/>
        <end position="144"/>
    </location>
</feature>
<evidence type="ECO:0000313" key="13">
    <source>
        <dbReference type="Proteomes" id="UP000283269"/>
    </source>
</evidence>
<dbReference type="InterPro" id="IPR011006">
    <property type="entry name" value="CheY-like_superfamily"/>
</dbReference>
<dbReference type="SMART" id="SM00415">
    <property type="entry name" value="HSF"/>
    <property type="match status" value="1"/>
</dbReference>
<evidence type="ECO:0000259" key="11">
    <source>
        <dbReference type="PROSITE" id="PS50110"/>
    </source>
</evidence>
<dbReference type="PANTHER" id="PTHR45339">
    <property type="entry name" value="HYBRID SIGNAL TRANSDUCTION HISTIDINE KINASE J"/>
    <property type="match status" value="1"/>
</dbReference>
<comment type="caution">
    <text evidence="12">The sequence shown here is derived from an EMBL/GenBank/DDBJ whole genome shotgun (WGS) entry which is preliminary data.</text>
</comment>
<evidence type="ECO:0000256" key="6">
    <source>
        <dbReference type="ARBA" id="ARBA00023163"/>
    </source>
</evidence>
<feature type="region of interest" description="Disordered" evidence="10">
    <location>
        <begin position="507"/>
        <end position="552"/>
    </location>
</feature>
<dbReference type="Proteomes" id="UP000283269">
    <property type="component" value="Unassembled WGS sequence"/>
</dbReference>
<dbReference type="CDD" id="cd17546">
    <property type="entry name" value="REC_hyHK_CKI1_RcsC-like"/>
    <property type="match status" value="1"/>
</dbReference>
<accession>A0A409VXK3</accession>
<feature type="compositionally biased region" description="Polar residues" evidence="10">
    <location>
        <begin position="389"/>
        <end position="398"/>
    </location>
</feature>
<dbReference type="GO" id="GO:0003700">
    <property type="term" value="F:DNA-binding transcription factor activity"/>
    <property type="evidence" value="ECO:0007669"/>
    <property type="project" value="InterPro"/>
</dbReference>
<dbReference type="PRINTS" id="PR00056">
    <property type="entry name" value="HSFDOMAIN"/>
</dbReference>
<protein>
    <recommendedName>
        <fullName evidence="11">Response regulatory domain-containing protein</fullName>
    </recommendedName>
</protein>
<feature type="region of interest" description="Disordered" evidence="10">
    <location>
        <begin position="1191"/>
        <end position="1226"/>
    </location>
</feature>
<dbReference type="STRING" id="93625.A0A409VXK3"/>
<feature type="modified residue" description="4-aspartylphosphate" evidence="9">
    <location>
        <position position="1086"/>
    </location>
</feature>
<feature type="compositionally biased region" description="Low complexity" evidence="10">
    <location>
        <begin position="201"/>
        <end position="222"/>
    </location>
</feature>
<feature type="region of interest" description="Disordered" evidence="10">
    <location>
        <begin position="118"/>
        <end position="280"/>
    </location>
</feature>
<feature type="compositionally biased region" description="Polar residues" evidence="10">
    <location>
        <begin position="510"/>
        <end position="522"/>
    </location>
</feature>
<feature type="compositionally biased region" description="Low complexity" evidence="10">
    <location>
        <begin position="73"/>
        <end position="96"/>
    </location>
</feature>
<keyword evidence="7" id="KW-0539">Nucleus</keyword>
<feature type="compositionally biased region" description="Polar residues" evidence="10">
    <location>
        <begin position="1006"/>
        <end position="1017"/>
    </location>
</feature>
<dbReference type="SUPFAM" id="SSF52172">
    <property type="entry name" value="CheY-like"/>
    <property type="match status" value="1"/>
</dbReference>
<gene>
    <name evidence="12" type="ORF">CVT25_010550</name>
</gene>
<keyword evidence="5" id="KW-0238">DNA-binding</keyword>
<feature type="region of interest" description="Disordered" evidence="10">
    <location>
        <begin position="608"/>
        <end position="708"/>
    </location>
</feature>
<feature type="region of interest" description="Disordered" evidence="10">
    <location>
        <begin position="985"/>
        <end position="1019"/>
    </location>
</feature>
<dbReference type="FunCoup" id="A0A409VXK3">
    <property type="interactions" value="198"/>
</dbReference>
<dbReference type="Gene3D" id="1.10.10.10">
    <property type="entry name" value="Winged helix-like DNA-binding domain superfamily/Winged helix DNA-binding domain"/>
    <property type="match status" value="1"/>
</dbReference>
<comment type="subcellular location">
    <subcellularLocation>
        <location evidence="1">Nucleus</location>
    </subcellularLocation>
</comment>
<reference evidence="12 13" key="1">
    <citation type="journal article" date="2018" name="Evol. Lett.">
        <title>Horizontal gene cluster transfer increased hallucinogenic mushroom diversity.</title>
        <authorList>
            <person name="Reynolds H.T."/>
            <person name="Vijayakumar V."/>
            <person name="Gluck-Thaler E."/>
            <person name="Korotkin H.B."/>
            <person name="Matheny P.B."/>
            <person name="Slot J.C."/>
        </authorList>
    </citation>
    <scope>NUCLEOTIDE SEQUENCE [LARGE SCALE GENOMIC DNA]</scope>
    <source>
        <strain evidence="12 13">2631</strain>
    </source>
</reference>
<name>A0A409VXK3_PSICY</name>
<proteinExistence type="predicted"/>
<dbReference type="SUPFAM" id="SSF46785">
    <property type="entry name" value="Winged helix' DNA-binding domain"/>
    <property type="match status" value="1"/>
</dbReference>
<dbReference type="PANTHER" id="PTHR45339:SF1">
    <property type="entry name" value="HYBRID SIGNAL TRANSDUCTION HISTIDINE KINASE J"/>
    <property type="match status" value="1"/>
</dbReference>
<evidence type="ECO:0000256" key="9">
    <source>
        <dbReference type="PROSITE-ProRule" id="PRU00169"/>
    </source>
</evidence>
<feature type="compositionally biased region" description="Basic and acidic residues" evidence="10">
    <location>
        <begin position="1296"/>
        <end position="1319"/>
    </location>
</feature>
<keyword evidence="3" id="KW-0902">Two-component regulatory system</keyword>
<feature type="compositionally biased region" description="Basic and acidic residues" evidence="10">
    <location>
        <begin position="241"/>
        <end position="257"/>
    </location>
</feature>
<keyword evidence="4" id="KW-0805">Transcription regulation</keyword>
<evidence type="ECO:0000256" key="3">
    <source>
        <dbReference type="ARBA" id="ARBA00023012"/>
    </source>
</evidence>
<dbReference type="InterPro" id="IPR036388">
    <property type="entry name" value="WH-like_DNA-bd_sf"/>
</dbReference>
<keyword evidence="2 9" id="KW-0597">Phosphoprotein</keyword>
<dbReference type="Pfam" id="PF00447">
    <property type="entry name" value="HSF_DNA-bind"/>
    <property type="match status" value="1"/>
</dbReference>
<dbReference type="EMBL" id="NHYD01003881">
    <property type="protein sequence ID" value="PPQ70994.1"/>
    <property type="molecule type" value="Genomic_DNA"/>
</dbReference>
<dbReference type="FunFam" id="1.10.10.10:FF:000027">
    <property type="entry name" value="Heat shock transcription factor 1"/>
    <property type="match status" value="1"/>
</dbReference>
<dbReference type="Pfam" id="PF00072">
    <property type="entry name" value="Response_reg"/>
    <property type="match status" value="1"/>
</dbReference>
<feature type="region of interest" description="Disordered" evidence="10">
    <location>
        <begin position="381"/>
        <end position="447"/>
    </location>
</feature>
<feature type="domain" description="Response regulatory" evidence="11">
    <location>
        <begin position="1037"/>
        <end position="1151"/>
    </location>
</feature>
<dbReference type="OrthoDB" id="60033at2759"/>
<sequence length="1319" mass="144117">MGETLRMGENNEERGGVMRAVELSTLSTNYPPVASTHGRALSLWSHKFVHKSGAARATRPMDQIQNNQHHPNHSTNSNDNSSSSSPSTRQRQLQFQLQQQRLLVQQQQQQLYSLLPPQTSQGQVHNHNHNTAAASSSSSYSPHALLPPIAGPSGSYSAEELTSPTHTTPPTSASATGILPAGWPNNRRTSSSRDELHPSRQQQQQQQHYEQEQYQYQHQQQQEQHHKLRRDQQQQQQQRQFKREREEPMAYNKDEKSSVGASGSSAPQQPPTRGAEDAMPSTSDFVKKLYKMLEDPNFQSVVCWGPLGDCFVVKDMNEFTKSILPRMFKHSNFASFVRQLNKYDFHKVKNTDDNQFGEHSWTFRHPDFHADRRDALENIKRKVPAQRKPTAQQNSISATGALPSHQPGSSAYGAQPLSSSSHPYPLSSSEHHHRSESPSSSATQSQLKAEIQRLKDEGEDLRSRIRNLERNYENVLVEMVGFQRGMAQQDGLMQSLIAYFLGSESGKLKASTSTSNPNANVQSPTTAATASPSAQIYSTSPGAGAGAGSTSGSIKATAHQLLKQQIQAHLQNQQQNNPAVLQVARGGQSQTQPQAAQALQAQLRESQRRYVAGGSGTENGQSTSSVGDQQQQAQYAIPPDDGVRSRQPSGGYNFAQGGGEDDGRTWTGAEYGRTQQQQSQAQSHQREPQSSLQHGHGQQQQVSPPQKFNRADALAQIREMHRERLSHGGWAPQAGGVGVLDRVERGKYGEHERDGVREQQQQFGVDYNSEREKGLVGGGSGSARRMSEDASMEGTDRRDFVVGGGDMPGGDSERRRRRSDSSAFFRTSGGEMEMGDQGDSERDLSPEEYVMPSPNAAQQRNQPLRSSDLLQDERENIQQQQQQQQSSSSSPNTWDKMMPASFNLASISGFNGPNLEATEADLAREGLQVYTVGHLMPRNAYSEDAQGNWSFDPSSITMGGMLGGLGAGGGTEEGSSEVGFANAENGAEETVRPTLPGSMGAGSSGQGPNTDSGTPAESQKIRVRRSTFVPGWAVPPRVLLVDDDAVSRKLSSKFLKVFGCTIDVAVDGIGAVNKMNLEKYDLVLMDIVMPKLDGVSATNLIRKFDKGTPIISMTSNSKPNEIMTYYSSGMNDILPKPFTKKGLLDMLEKHLMHLKVIQQMSKIPRSVGVPPLSDANFEQALTTSANNLFMLQQQGGSPSNSLTPSFTPHSSSINNNSGPDSGSALSAPSPFNFQFFGDGSDDDAQINPLAGMGLSDEQYSIILQNIVNGDGFMGMMESMGGSNPGSDPMSLTSGMGEKRPLDDPEDERDGKRSRFEVIE</sequence>
<dbReference type="InterPro" id="IPR001789">
    <property type="entry name" value="Sig_transdc_resp-reg_receiver"/>
</dbReference>
<dbReference type="GO" id="GO:0043565">
    <property type="term" value="F:sequence-specific DNA binding"/>
    <property type="evidence" value="ECO:0007669"/>
    <property type="project" value="InterPro"/>
</dbReference>
<feature type="region of interest" description="Disordered" evidence="10">
    <location>
        <begin position="64"/>
        <end position="96"/>
    </location>
</feature>
<keyword evidence="6" id="KW-0804">Transcription</keyword>
<dbReference type="Gene3D" id="3.40.50.2300">
    <property type="match status" value="1"/>
</dbReference>
<comment type="subunit">
    <text evidence="8">Homotrimer. Homotrimerization increases the affinity of HSF1 to DNA. Interacts with transcriptional coregulator SSA1 on chromatin.</text>
</comment>
<feature type="compositionally biased region" description="Low complexity" evidence="10">
    <location>
        <begin position="675"/>
        <end position="706"/>
    </location>
</feature>
<dbReference type="PROSITE" id="PS50110">
    <property type="entry name" value="RESPONSE_REGULATORY"/>
    <property type="match status" value="1"/>
</dbReference>
<dbReference type="InterPro" id="IPR000232">
    <property type="entry name" value="HSF_DNA-bd"/>
</dbReference>
<keyword evidence="13" id="KW-1185">Reference proteome</keyword>
<evidence type="ECO:0000256" key="1">
    <source>
        <dbReference type="ARBA" id="ARBA00004123"/>
    </source>
</evidence>
<evidence type="ECO:0000256" key="2">
    <source>
        <dbReference type="ARBA" id="ARBA00022553"/>
    </source>
</evidence>
<feature type="compositionally biased region" description="Low complexity" evidence="10">
    <location>
        <begin position="878"/>
        <end position="890"/>
    </location>
</feature>
<dbReference type="GO" id="GO:0005634">
    <property type="term" value="C:nucleus"/>
    <property type="evidence" value="ECO:0007669"/>
    <property type="project" value="UniProtKB-SubCell"/>
</dbReference>
<evidence type="ECO:0000256" key="7">
    <source>
        <dbReference type="ARBA" id="ARBA00023242"/>
    </source>
</evidence>
<dbReference type="SMART" id="SM00448">
    <property type="entry name" value="REC"/>
    <property type="match status" value="1"/>
</dbReference>